<dbReference type="AlphaFoldDB" id="A0A8J9ZI95"/>
<protein>
    <submittedName>
        <fullName evidence="3">Hypp1480 protein</fullName>
    </submittedName>
</protein>
<keyword evidence="1" id="KW-0472">Membrane</keyword>
<sequence>MATSFVNLLRLSLLGIIATYVEGQDINPVGTTLDPDVAAKVANSIPSLNNLYVALIATGSFLVLAVTIMIINHFRFENRLARKARAGGKIQDDAPTANEEPRHVYDNVGIVSETPVEVTQL</sequence>
<feature type="transmembrane region" description="Helical" evidence="1">
    <location>
        <begin position="51"/>
        <end position="74"/>
    </location>
</feature>
<feature type="chain" id="PRO_5035450157" evidence="2">
    <location>
        <begin position="24"/>
        <end position="121"/>
    </location>
</feature>
<feature type="signal peptide" evidence="2">
    <location>
        <begin position="1"/>
        <end position="23"/>
    </location>
</feature>
<dbReference type="EMBL" id="OV696687">
    <property type="protein sequence ID" value="CAH1255180.1"/>
    <property type="molecule type" value="Genomic_DNA"/>
</dbReference>
<accession>A0A8J9ZI95</accession>
<evidence type="ECO:0000256" key="1">
    <source>
        <dbReference type="SAM" id="Phobius"/>
    </source>
</evidence>
<dbReference type="OrthoDB" id="9986850at2759"/>
<reference evidence="3" key="1">
    <citation type="submission" date="2022-01" db="EMBL/GenBank/DDBJ databases">
        <authorList>
            <person name="Braso-Vives M."/>
        </authorList>
    </citation>
    <scope>NUCLEOTIDE SEQUENCE</scope>
</reference>
<evidence type="ECO:0000256" key="2">
    <source>
        <dbReference type="SAM" id="SignalP"/>
    </source>
</evidence>
<keyword evidence="2" id="KW-0732">Signal</keyword>
<evidence type="ECO:0000313" key="4">
    <source>
        <dbReference type="Proteomes" id="UP000838412"/>
    </source>
</evidence>
<keyword evidence="4" id="KW-1185">Reference proteome</keyword>
<keyword evidence="1" id="KW-0812">Transmembrane</keyword>
<organism evidence="3 4">
    <name type="scientific">Branchiostoma lanceolatum</name>
    <name type="common">Common lancelet</name>
    <name type="synonym">Amphioxus lanceolatum</name>
    <dbReference type="NCBI Taxonomy" id="7740"/>
    <lineage>
        <taxon>Eukaryota</taxon>
        <taxon>Metazoa</taxon>
        <taxon>Chordata</taxon>
        <taxon>Cephalochordata</taxon>
        <taxon>Leptocardii</taxon>
        <taxon>Amphioxiformes</taxon>
        <taxon>Branchiostomatidae</taxon>
        <taxon>Branchiostoma</taxon>
    </lineage>
</organism>
<evidence type="ECO:0000313" key="3">
    <source>
        <dbReference type="EMBL" id="CAH1255180.1"/>
    </source>
</evidence>
<gene>
    <name evidence="3" type="primary">Hypp1480</name>
    <name evidence="3" type="ORF">BLAG_LOCUS14332</name>
</gene>
<keyword evidence="1" id="KW-1133">Transmembrane helix</keyword>
<proteinExistence type="predicted"/>
<name>A0A8J9ZI95_BRALA</name>
<dbReference type="Proteomes" id="UP000838412">
    <property type="component" value="Chromosome 2"/>
</dbReference>